<protein>
    <submittedName>
        <fullName evidence="5">Uncharacterized protein</fullName>
    </submittedName>
</protein>
<dbReference type="SUPFAM" id="SSF51735">
    <property type="entry name" value="NAD(P)-binding Rossmann-fold domains"/>
    <property type="match status" value="1"/>
</dbReference>
<evidence type="ECO:0000256" key="4">
    <source>
        <dbReference type="SAM" id="MobiDB-lite"/>
    </source>
</evidence>
<feature type="region of interest" description="Disordered" evidence="4">
    <location>
        <begin position="56"/>
        <end position="96"/>
    </location>
</feature>
<keyword evidence="6" id="KW-1185">Reference proteome</keyword>
<keyword evidence="2" id="KW-0521">NADP</keyword>
<dbReference type="InterPro" id="IPR036291">
    <property type="entry name" value="NAD(P)-bd_dom_sf"/>
</dbReference>
<proteinExistence type="inferred from homology"/>
<dbReference type="GO" id="GO:0016020">
    <property type="term" value="C:membrane"/>
    <property type="evidence" value="ECO:0007669"/>
    <property type="project" value="TreeGrafter"/>
</dbReference>
<name>A0AAD8TKR6_LOLMU</name>
<comment type="caution">
    <text evidence="5">The sequence shown here is derived from an EMBL/GenBank/DDBJ whole genome shotgun (WGS) entry which is preliminary data.</text>
</comment>
<dbReference type="AlphaFoldDB" id="A0AAD8TKR6"/>
<evidence type="ECO:0000256" key="2">
    <source>
        <dbReference type="ARBA" id="ARBA00022857"/>
    </source>
</evidence>
<dbReference type="PANTHER" id="PTHR43490:SF78">
    <property type="entry name" value="OS04G0532100 PROTEIN"/>
    <property type="match status" value="1"/>
</dbReference>
<dbReference type="Gene3D" id="3.40.50.720">
    <property type="entry name" value="NAD(P)-binding Rossmann-like Domain"/>
    <property type="match status" value="1"/>
</dbReference>
<dbReference type="GO" id="GO:0016491">
    <property type="term" value="F:oxidoreductase activity"/>
    <property type="evidence" value="ECO:0007669"/>
    <property type="project" value="UniProtKB-KW"/>
</dbReference>
<gene>
    <name evidence="5" type="ORF">QYE76_045184</name>
</gene>
<evidence type="ECO:0000313" key="5">
    <source>
        <dbReference type="EMBL" id="KAK1684336.1"/>
    </source>
</evidence>
<dbReference type="EMBL" id="JAUUTY010000002">
    <property type="protein sequence ID" value="KAK1684336.1"/>
    <property type="molecule type" value="Genomic_DNA"/>
</dbReference>
<dbReference type="Proteomes" id="UP001231189">
    <property type="component" value="Unassembled WGS sequence"/>
</dbReference>
<reference evidence="5" key="1">
    <citation type="submission" date="2023-07" db="EMBL/GenBank/DDBJ databases">
        <title>A chromosome-level genome assembly of Lolium multiflorum.</title>
        <authorList>
            <person name="Chen Y."/>
            <person name="Copetti D."/>
            <person name="Kolliker R."/>
            <person name="Studer B."/>
        </authorList>
    </citation>
    <scope>NUCLEOTIDE SEQUENCE</scope>
    <source>
        <strain evidence="5">02402/16</strain>
        <tissue evidence="5">Leaf</tissue>
    </source>
</reference>
<evidence type="ECO:0000256" key="1">
    <source>
        <dbReference type="ARBA" id="ARBA00006484"/>
    </source>
</evidence>
<keyword evidence="3" id="KW-0560">Oxidoreductase</keyword>
<evidence type="ECO:0000256" key="3">
    <source>
        <dbReference type="ARBA" id="ARBA00023002"/>
    </source>
</evidence>
<organism evidence="5 6">
    <name type="scientific">Lolium multiflorum</name>
    <name type="common">Italian ryegrass</name>
    <name type="synonym">Lolium perenne subsp. multiflorum</name>
    <dbReference type="NCBI Taxonomy" id="4521"/>
    <lineage>
        <taxon>Eukaryota</taxon>
        <taxon>Viridiplantae</taxon>
        <taxon>Streptophyta</taxon>
        <taxon>Embryophyta</taxon>
        <taxon>Tracheophyta</taxon>
        <taxon>Spermatophyta</taxon>
        <taxon>Magnoliopsida</taxon>
        <taxon>Liliopsida</taxon>
        <taxon>Poales</taxon>
        <taxon>Poaceae</taxon>
        <taxon>BOP clade</taxon>
        <taxon>Pooideae</taxon>
        <taxon>Poodae</taxon>
        <taxon>Poeae</taxon>
        <taxon>Poeae Chloroplast Group 2 (Poeae type)</taxon>
        <taxon>Loliodinae</taxon>
        <taxon>Loliinae</taxon>
        <taxon>Lolium</taxon>
    </lineage>
</organism>
<sequence>MDTRGWPAEFSAYKVAKPTLNAYSRILAKRNPELRVNCAQSGYVRTDMTLNSGFLIAEEDAQHHQRPQPPAHGQDLITPAPPPKDPDAPKRGRGLPLKAKNCVVEAVTKSSCGRSVAKKAKVIMEAKLAPADLSGSTPA</sequence>
<evidence type="ECO:0000313" key="6">
    <source>
        <dbReference type="Proteomes" id="UP001231189"/>
    </source>
</evidence>
<accession>A0AAD8TKR6</accession>
<comment type="similarity">
    <text evidence="1">Belongs to the short-chain dehydrogenases/reductases (SDR) family.</text>
</comment>
<dbReference type="PANTHER" id="PTHR43490">
    <property type="entry name" value="(+)-NEOMENTHOL DEHYDROGENASE"/>
    <property type="match status" value="1"/>
</dbReference>